<reference evidence="8" key="1">
    <citation type="submission" date="2016-05" db="EMBL/GenBank/DDBJ databases">
        <authorList>
            <person name="Holder M.E."/>
            <person name="Ajami N.J."/>
            <person name="Petrosino J.F."/>
        </authorList>
    </citation>
    <scope>NUCLEOTIDE SEQUENCE [LARGE SCALE GENOMIC DNA]</scope>
    <source>
        <strain evidence="8">ATCC 700696</strain>
    </source>
</reference>
<dbReference type="PANTHER" id="PTHR22683:SF1">
    <property type="entry name" value="TYPE VII SECRETION SYSTEM PROTEIN ESSC"/>
    <property type="match status" value="1"/>
</dbReference>
<keyword evidence="3 4" id="KW-0067">ATP-binding</keyword>
<feature type="binding site" evidence="4">
    <location>
        <begin position="619"/>
        <end position="626"/>
    </location>
    <ligand>
        <name>ATP</name>
        <dbReference type="ChEBI" id="CHEBI:30616"/>
    </ligand>
</feature>
<dbReference type="OrthoDB" id="9807790at2"/>
<dbReference type="PANTHER" id="PTHR22683">
    <property type="entry name" value="SPORULATION PROTEIN RELATED"/>
    <property type="match status" value="1"/>
</dbReference>
<protein>
    <submittedName>
        <fullName evidence="7">Type VII secretion protein EssC</fullName>
    </submittedName>
</protein>
<feature type="transmembrane region" description="Helical" evidence="5">
    <location>
        <begin position="183"/>
        <end position="203"/>
    </location>
</feature>
<dbReference type="NCBIfam" id="TIGR03928">
    <property type="entry name" value="T7_EssCb_Firm"/>
    <property type="match status" value="1"/>
</dbReference>
<dbReference type="EMBL" id="CP016199">
    <property type="protein sequence ID" value="ASS37129.1"/>
    <property type="molecule type" value="Genomic_DNA"/>
</dbReference>
<feature type="binding site" evidence="4">
    <location>
        <begin position="954"/>
        <end position="961"/>
    </location>
    <ligand>
        <name>ATP</name>
        <dbReference type="ChEBI" id="CHEBI:30616"/>
    </ligand>
</feature>
<dbReference type="InterPro" id="IPR027417">
    <property type="entry name" value="P-loop_NTPase"/>
</dbReference>
<dbReference type="GO" id="GO:0005524">
    <property type="term" value="F:ATP binding"/>
    <property type="evidence" value="ECO:0007669"/>
    <property type="project" value="UniProtKB-UniRule"/>
</dbReference>
<evidence type="ECO:0000256" key="4">
    <source>
        <dbReference type="PROSITE-ProRule" id="PRU00289"/>
    </source>
</evidence>
<evidence type="ECO:0000313" key="7">
    <source>
        <dbReference type="EMBL" id="ASS37129.1"/>
    </source>
</evidence>
<dbReference type="InterPro" id="IPR050206">
    <property type="entry name" value="FtsK/SpoIIIE/SftA"/>
</dbReference>
<dbReference type="GO" id="GO:0016020">
    <property type="term" value="C:membrane"/>
    <property type="evidence" value="ECO:0007669"/>
    <property type="project" value="UniProtKB-SubCell"/>
</dbReference>
<feature type="transmembrane region" description="Helical" evidence="5">
    <location>
        <begin position="209"/>
        <end position="229"/>
    </location>
</feature>
<keyword evidence="1" id="KW-0677">Repeat</keyword>
<keyword evidence="2 4" id="KW-0547">Nucleotide-binding</keyword>
<dbReference type="SUPFAM" id="SSF52540">
    <property type="entry name" value="P-loop containing nucleoside triphosphate hydrolases"/>
    <property type="match status" value="2"/>
</dbReference>
<evidence type="ECO:0000256" key="1">
    <source>
        <dbReference type="ARBA" id="ARBA00022737"/>
    </source>
</evidence>
<keyword evidence="5" id="KW-0812">Transmembrane</keyword>
<accession>A0A223AQ97</accession>
<dbReference type="Pfam" id="PF01580">
    <property type="entry name" value="FtsK_SpoIIIE"/>
    <property type="match status" value="2"/>
</dbReference>
<keyword evidence="5" id="KW-0472">Membrane</keyword>
<dbReference type="PROSITE" id="PS50901">
    <property type="entry name" value="FTSK"/>
    <property type="match status" value="2"/>
</dbReference>
<proteinExistence type="predicted"/>
<keyword evidence="5" id="KW-1133">Transmembrane helix</keyword>
<organism evidence="7 8">
    <name type="scientific">Mogibacterium pumilum</name>
    <dbReference type="NCBI Taxonomy" id="86332"/>
    <lineage>
        <taxon>Bacteria</taxon>
        <taxon>Bacillati</taxon>
        <taxon>Bacillota</taxon>
        <taxon>Clostridia</taxon>
        <taxon>Peptostreptococcales</taxon>
        <taxon>Anaerovoracaceae</taxon>
        <taxon>Mogibacterium</taxon>
    </lineage>
</organism>
<keyword evidence="8" id="KW-1185">Reference proteome</keyword>
<evidence type="ECO:0000256" key="2">
    <source>
        <dbReference type="ARBA" id="ARBA00022741"/>
    </source>
</evidence>
<dbReference type="InterPro" id="IPR002543">
    <property type="entry name" value="FtsK_dom"/>
</dbReference>
<gene>
    <name evidence="7" type="ORF">AXF17_00670</name>
</gene>
<dbReference type="CDD" id="cd01127">
    <property type="entry name" value="TrwB_TraG_TraD_VirD4"/>
    <property type="match status" value="1"/>
</dbReference>
<evidence type="ECO:0000313" key="8">
    <source>
        <dbReference type="Proteomes" id="UP000214689"/>
    </source>
</evidence>
<feature type="domain" description="FtsK" evidence="6">
    <location>
        <begin position="936"/>
        <end position="1121"/>
    </location>
</feature>
<dbReference type="GO" id="GO:0003677">
    <property type="term" value="F:DNA binding"/>
    <property type="evidence" value="ECO:0007669"/>
    <property type="project" value="InterPro"/>
</dbReference>
<dbReference type="CDD" id="cd00060">
    <property type="entry name" value="FHA"/>
    <property type="match status" value="1"/>
</dbReference>
<name>A0A223AQ97_9FIRM</name>
<evidence type="ECO:0000256" key="5">
    <source>
        <dbReference type="SAM" id="Phobius"/>
    </source>
</evidence>
<dbReference type="RefSeq" id="WP_094233349.1">
    <property type="nucleotide sequence ID" value="NZ_CP016199.1"/>
</dbReference>
<evidence type="ECO:0000259" key="6">
    <source>
        <dbReference type="PROSITE" id="PS50901"/>
    </source>
</evidence>
<dbReference type="InterPro" id="IPR023839">
    <property type="entry name" value="Firmicutes_EssC_C"/>
</dbReference>
<feature type="domain" description="FtsK" evidence="6">
    <location>
        <begin position="599"/>
        <end position="793"/>
    </location>
</feature>
<dbReference type="Proteomes" id="UP000214689">
    <property type="component" value="Chromosome"/>
</dbReference>
<sequence>MDYRLLLFENDKYTEKIVDGKSLGEVTPFARTINEAGEMQLVLPRDYEALSTRGKQVIKIGNDSSCIIRPTADAPHTVIFEGKLESHGDIFVNGEKTTKAELIPGDKLLIGVTEFIYHEEWLEICGICGETYETELISYIKKPERFEDFPIYKRSPRIVKTEPYAKIQIKAPDKKERQKRGELVKRILPSCVMIIATILVSVFMRRGMFMLVMVAATGATMIITIVTYFDDKKAKAAENKERTEAYEVYLLNKRKELYDRTEEFKESKRYHNLTLEKIEDEVEHYSNRIYERNFNDDDFLTVSLGTAPGSPNFKIECDDEGYGRAGDKLYNEMLAIYNNFKDIQDIPYVVDLKKSHLGIVGRPDYCRARLRDIVTQTSFFQSYHDVCIVPVVGEANKAEYDWMHWLPHTEIRSINVSGVITGENQRDQVLGHITRELKARSMTRDESKKETRFTPHYVFLIDESKLIINHSIMEHLKEEGSELGFSLIYITQTEKNLPENVKTILEVEAKNEGRILMDEGLLVSKKLAFDMANIDYETFARRLKPLIHNKGVTTQIPENISFLELYGVKSPSDIDVRELWESNATHRSLSVPLGVRGKGDIVTLDLHEKAHGPHGLVAGTTGSGKSEILQSYILSLACNFHPHDVGFLLIDYKGGGMANLFKNLPHLLGTITNLDGAESMRALASIKSELKRRQDVFNRNGVNNINKYSEKFRTGQATEPMPHLFIISDEFAELKKEQPEFMAELVSTARVGRSLGVHLILATQKPTGIVDDQIWSNSRFKLCLKVQNEADSRELLHSGDAANITNPGRAYLQVGNNEIFELFQSAYSGGAYSVEKEQSEADERIFVLNELGQGRLINEDLSLGESNDITKITQLDAVVDHIMDIYEAEPCTEVKKPWLPPLAAEIINPNITNIKVSELPDTSFDVGIIDMPDKQKQEVYTHDFSKSGNMAIFGTSKVGKSTAATNAILSLAAKNSPNTLNMYIVDFGNTALFGLKDLPQVADYISFDDTEKFRKLRNILSDEISARKKKFARYNVTTLEMYNASGSEIMPAIVVVIDNYDVIKEIDYDLENYFTQLTRDGVGVGIYTLVTATRANAMKYAVLNNFGARICNFMSDQSEIVSLIGRSEYKLSDIKGRALVSKDNVYLMQEFLPFDCIHKSDSIIALQHIVDSIKSANIGAAAEKISVLPDEVNFNDIILDKVDGDNRIAIGLDSEKVAPYYIDYKSQVRLIMGPVQSGKTNALKVILPQLDSGKILLFDSRTRDLDDYEKYKHVIYAEPTSGIEEFISNFDELVQMREMAYSTYDGNLKMKEFYASLEPISLVVEDVDTFVETLGSKVTEFNSILSRGLATQIHVYATAMSNKLKGFDAVSKTLRDNAQSGIVFGDPQLQQIFAIRKNELGKERGMSYVYENGIIAMVKIPHMQRS</sequence>
<evidence type="ECO:0000256" key="3">
    <source>
        <dbReference type="ARBA" id="ARBA00022840"/>
    </source>
</evidence>
<dbReference type="Gene3D" id="3.40.50.300">
    <property type="entry name" value="P-loop containing nucleotide triphosphate hydrolases"/>
    <property type="match status" value="4"/>
</dbReference>